<protein>
    <submittedName>
        <fullName evidence="5">Orn/DAP/Arg decarboxylase 2</fullName>
    </submittedName>
</protein>
<evidence type="ECO:0000259" key="4">
    <source>
        <dbReference type="Pfam" id="PF02784"/>
    </source>
</evidence>
<evidence type="ECO:0000256" key="3">
    <source>
        <dbReference type="PIRSR" id="PIRSR600183-50"/>
    </source>
</evidence>
<feature type="active site" description="Proton donor" evidence="3">
    <location>
        <position position="345"/>
    </location>
</feature>
<gene>
    <name evidence="5" type="ORF">THII_0677</name>
</gene>
<dbReference type="PANTHER" id="PTHR43727:SF2">
    <property type="entry name" value="GROUP IV DECARBOXYLASE"/>
    <property type="match status" value="1"/>
</dbReference>
<dbReference type="InterPro" id="IPR022644">
    <property type="entry name" value="De-COase2_N"/>
</dbReference>
<sequence>MNELLIRIVREYDTPCFVYQMDVINQRIEELRTAFGNRFKISYAVKSNPNQVILQRLQNRVDMLDISSSGELIRARQAGWSAHQLSFTGPGKRDSELQLAVNQQIGQIVIESVAEAQRLNTIAQQAGIIQSVLVRISPLKIPPGFGINMAGKPNQFGIDEEDLDPALEIIKKLPFIRVGGFHIYSGTQCLQTEAIIANFNNFINIFQRVSQTHQFYPEKLIFGAGFGIPYHEEDQPLDLIAIANQINPALDELQNATYFAKTRFILELGRYLVGEAGIYLTRVINQKKSRGTDICICDGGMNHHLAACGHFGTIIPRNYRMFKVITDPDQSVTPSQFYDLFGPLCSAIDRLGHRVKLPPLAIGDIIAIQSSGAYGLTASPLYFISHPLPQEILIETQAGQVKIEAINQVTHQLTSD</sequence>
<dbReference type="EMBL" id="AP014633">
    <property type="protein sequence ID" value="BAP54974.1"/>
    <property type="molecule type" value="Genomic_DNA"/>
</dbReference>
<dbReference type="InterPro" id="IPR029066">
    <property type="entry name" value="PLP-binding_barrel"/>
</dbReference>
<dbReference type="PRINTS" id="PR01179">
    <property type="entry name" value="ODADCRBXLASE"/>
</dbReference>
<reference evidence="5 6" key="1">
    <citation type="journal article" date="2014" name="ISME J.">
        <title>Ecophysiology of Thioploca ingrica as revealed by the complete genome sequence supplemented with proteomic evidence.</title>
        <authorList>
            <person name="Kojima H."/>
            <person name="Ogura Y."/>
            <person name="Yamamoto N."/>
            <person name="Togashi T."/>
            <person name="Mori H."/>
            <person name="Watanabe T."/>
            <person name="Nemoto F."/>
            <person name="Kurokawa K."/>
            <person name="Hayashi T."/>
            <person name="Fukui M."/>
        </authorList>
    </citation>
    <scope>NUCLEOTIDE SEQUENCE [LARGE SCALE GENOMIC DNA]</scope>
</reference>
<dbReference type="Gene3D" id="3.20.20.10">
    <property type="entry name" value="Alanine racemase"/>
    <property type="match status" value="1"/>
</dbReference>
<dbReference type="GO" id="GO:0008836">
    <property type="term" value="F:diaminopimelate decarboxylase activity"/>
    <property type="evidence" value="ECO:0007669"/>
    <property type="project" value="TreeGrafter"/>
</dbReference>
<dbReference type="OrthoDB" id="9802147at2"/>
<dbReference type="STRING" id="40754.THII_0677"/>
<dbReference type="GO" id="GO:0009089">
    <property type="term" value="P:lysine biosynthetic process via diaminopimelate"/>
    <property type="evidence" value="ECO:0007669"/>
    <property type="project" value="TreeGrafter"/>
</dbReference>
<evidence type="ECO:0000313" key="6">
    <source>
        <dbReference type="Proteomes" id="UP000031623"/>
    </source>
</evidence>
<dbReference type="KEGG" id="tig:THII_0677"/>
<evidence type="ECO:0000313" key="5">
    <source>
        <dbReference type="EMBL" id="BAP54974.1"/>
    </source>
</evidence>
<dbReference type="InterPro" id="IPR000183">
    <property type="entry name" value="Orn/DAP/Arg_de-COase"/>
</dbReference>
<name>A0A090ADQ6_9GAMM</name>
<dbReference type="Gene3D" id="2.40.37.10">
    <property type="entry name" value="Lyase, Ornithine Decarboxylase, Chain A, domain 1"/>
    <property type="match status" value="1"/>
</dbReference>
<keyword evidence="6" id="KW-1185">Reference proteome</keyword>
<dbReference type="SUPFAM" id="SSF51419">
    <property type="entry name" value="PLP-binding barrel"/>
    <property type="match status" value="1"/>
</dbReference>
<evidence type="ECO:0000256" key="1">
    <source>
        <dbReference type="ARBA" id="ARBA00001933"/>
    </source>
</evidence>
<organism evidence="5 6">
    <name type="scientific">Thioploca ingrica</name>
    <dbReference type="NCBI Taxonomy" id="40754"/>
    <lineage>
        <taxon>Bacteria</taxon>
        <taxon>Pseudomonadati</taxon>
        <taxon>Pseudomonadota</taxon>
        <taxon>Gammaproteobacteria</taxon>
        <taxon>Thiotrichales</taxon>
        <taxon>Thiotrichaceae</taxon>
        <taxon>Thioploca</taxon>
    </lineage>
</organism>
<dbReference type="Proteomes" id="UP000031623">
    <property type="component" value="Chromosome"/>
</dbReference>
<dbReference type="AlphaFoldDB" id="A0A090ADQ6"/>
<keyword evidence="2 3" id="KW-0663">Pyridoxal phosphate</keyword>
<dbReference type="Pfam" id="PF02784">
    <property type="entry name" value="Orn_Arg_deC_N"/>
    <property type="match status" value="1"/>
</dbReference>
<feature type="domain" description="Orn/DAP/Arg decarboxylase 2 N-terminal" evidence="4">
    <location>
        <begin position="23"/>
        <end position="273"/>
    </location>
</feature>
<proteinExistence type="predicted"/>
<accession>A0A090ADQ6</accession>
<dbReference type="PANTHER" id="PTHR43727">
    <property type="entry name" value="DIAMINOPIMELATE DECARBOXYLASE"/>
    <property type="match status" value="1"/>
</dbReference>
<dbReference type="InterPro" id="IPR009006">
    <property type="entry name" value="Ala_racemase/Decarboxylase_C"/>
</dbReference>
<feature type="modified residue" description="N6-(pyridoxal phosphate)lysine" evidence="3">
    <location>
        <position position="46"/>
    </location>
</feature>
<dbReference type="HOGENOM" id="CLU_026444_0_3_6"/>
<comment type="cofactor">
    <cofactor evidence="1 3">
        <name>pyridoxal 5'-phosphate</name>
        <dbReference type="ChEBI" id="CHEBI:597326"/>
    </cofactor>
</comment>
<evidence type="ECO:0000256" key="2">
    <source>
        <dbReference type="ARBA" id="ARBA00022898"/>
    </source>
</evidence>
<dbReference type="SUPFAM" id="SSF50621">
    <property type="entry name" value="Alanine racemase C-terminal domain-like"/>
    <property type="match status" value="1"/>
</dbReference>